<dbReference type="AlphaFoldDB" id="I3STQ0"/>
<dbReference type="EMBL" id="BT143848">
    <property type="protein sequence ID" value="AFK43642.1"/>
    <property type="molecule type" value="mRNA"/>
</dbReference>
<keyword evidence="1" id="KW-1133">Transmembrane helix</keyword>
<evidence type="ECO:0000313" key="2">
    <source>
        <dbReference type="EMBL" id="AFK43642.1"/>
    </source>
</evidence>
<accession>I3STQ0</accession>
<proteinExistence type="evidence at transcript level"/>
<keyword evidence="1" id="KW-0812">Transmembrane</keyword>
<reference evidence="2" key="1">
    <citation type="submission" date="2012-05" db="EMBL/GenBank/DDBJ databases">
        <authorList>
            <person name="Krishnakumar V."/>
            <person name="Cheung F."/>
            <person name="Xiao Y."/>
            <person name="Chan A."/>
            <person name="Moskal W.A."/>
            <person name="Town C.D."/>
        </authorList>
    </citation>
    <scope>NUCLEOTIDE SEQUENCE</scope>
</reference>
<name>I3STQ0_LOTJA</name>
<organism evidence="2">
    <name type="scientific">Lotus japonicus</name>
    <name type="common">Lotus corniculatus var. japonicus</name>
    <dbReference type="NCBI Taxonomy" id="34305"/>
    <lineage>
        <taxon>Eukaryota</taxon>
        <taxon>Viridiplantae</taxon>
        <taxon>Streptophyta</taxon>
        <taxon>Embryophyta</taxon>
        <taxon>Tracheophyta</taxon>
        <taxon>Spermatophyta</taxon>
        <taxon>Magnoliopsida</taxon>
        <taxon>eudicotyledons</taxon>
        <taxon>Gunneridae</taxon>
        <taxon>Pentapetalae</taxon>
        <taxon>rosids</taxon>
        <taxon>fabids</taxon>
        <taxon>Fabales</taxon>
        <taxon>Fabaceae</taxon>
        <taxon>Papilionoideae</taxon>
        <taxon>50 kb inversion clade</taxon>
        <taxon>NPAAA clade</taxon>
        <taxon>Hologalegina</taxon>
        <taxon>robinioid clade</taxon>
        <taxon>Loteae</taxon>
        <taxon>Lotus</taxon>
    </lineage>
</organism>
<evidence type="ECO:0000256" key="1">
    <source>
        <dbReference type="SAM" id="Phobius"/>
    </source>
</evidence>
<keyword evidence="1" id="KW-0472">Membrane</keyword>
<feature type="transmembrane region" description="Helical" evidence="1">
    <location>
        <begin position="18"/>
        <end position="39"/>
    </location>
</feature>
<sequence>MEIESGEDLLRLLSFQGLWSVVFGLLLVMAVCSLFWFLWFCSVPSSSRSVLEVFLV</sequence>
<protein>
    <submittedName>
        <fullName evidence="2">Uncharacterized protein</fullName>
    </submittedName>
</protein>